<dbReference type="RefSeq" id="XP_049146226.1">
    <property type="nucleotide sequence ID" value="XM_049289082.1"/>
</dbReference>
<feature type="region of interest" description="Disordered" evidence="1">
    <location>
        <begin position="49"/>
        <end position="75"/>
    </location>
</feature>
<protein>
    <submittedName>
        <fullName evidence="2">Uncharacterized protein</fullName>
    </submittedName>
</protein>
<dbReference type="AlphaFoldDB" id="A0A9Q8WIG4"/>
<evidence type="ECO:0000256" key="1">
    <source>
        <dbReference type="SAM" id="MobiDB-lite"/>
    </source>
</evidence>
<reference evidence="2" key="1">
    <citation type="journal article" date="2021" name="Mol. Plant Microbe Interact.">
        <title>Complete Genome Sequence of the Plant-Pathogenic Fungus Colletotrichum lupini.</title>
        <authorList>
            <person name="Baroncelli R."/>
            <person name="Pensec F."/>
            <person name="Da Lio D."/>
            <person name="Boufleur T."/>
            <person name="Vicente I."/>
            <person name="Sarrocco S."/>
            <person name="Picot A."/>
            <person name="Baraldi E."/>
            <person name="Sukno S."/>
            <person name="Thon M."/>
            <person name="Le Floch G."/>
        </authorList>
    </citation>
    <scope>NUCLEOTIDE SEQUENCE</scope>
    <source>
        <strain evidence="2">IMI 504893</strain>
    </source>
</reference>
<feature type="region of interest" description="Disordered" evidence="1">
    <location>
        <begin position="129"/>
        <end position="149"/>
    </location>
</feature>
<keyword evidence="3" id="KW-1185">Reference proteome</keyword>
<name>A0A9Q8WIG4_9PEZI</name>
<organism evidence="2 3">
    <name type="scientific">Colletotrichum lupini</name>
    <dbReference type="NCBI Taxonomy" id="145971"/>
    <lineage>
        <taxon>Eukaryota</taxon>
        <taxon>Fungi</taxon>
        <taxon>Dikarya</taxon>
        <taxon>Ascomycota</taxon>
        <taxon>Pezizomycotina</taxon>
        <taxon>Sordariomycetes</taxon>
        <taxon>Hypocreomycetidae</taxon>
        <taxon>Glomerellales</taxon>
        <taxon>Glomerellaceae</taxon>
        <taxon>Colletotrichum</taxon>
        <taxon>Colletotrichum acutatum species complex</taxon>
    </lineage>
</organism>
<dbReference type="GeneID" id="73344092"/>
<proteinExistence type="predicted"/>
<evidence type="ECO:0000313" key="2">
    <source>
        <dbReference type="EMBL" id="UQC84609.1"/>
    </source>
</evidence>
<accession>A0A9Q8WIG4</accession>
<sequence length="149" mass="16358">MAQLGDLRNQKGLAWDGGRTQHGYNFQFLSSPGTPTGYGYLPKHSSGPDQVGSAWAKREGSPTLVGSHVSDDEWEPQTSRARLSIGFFFKQLFPATARSADMGPRSKFVQRGCIYIYGSIIVTVWREAQGKPQDPGTQGKHTKVDRLTG</sequence>
<dbReference type="Proteomes" id="UP000830671">
    <property type="component" value="Chromosome 5"/>
</dbReference>
<dbReference type="EMBL" id="CP019477">
    <property type="protein sequence ID" value="UQC84609.1"/>
    <property type="molecule type" value="Genomic_DNA"/>
</dbReference>
<gene>
    <name evidence="2" type="ORF">CLUP02_10106</name>
</gene>
<dbReference type="KEGG" id="clup:CLUP02_10106"/>
<evidence type="ECO:0000313" key="3">
    <source>
        <dbReference type="Proteomes" id="UP000830671"/>
    </source>
</evidence>